<keyword evidence="11" id="KW-0464">Manganese</keyword>
<name>A0A914ER50_9BILA</name>
<evidence type="ECO:0000256" key="4">
    <source>
        <dbReference type="ARBA" id="ARBA00022676"/>
    </source>
</evidence>
<evidence type="ECO:0000256" key="1">
    <source>
        <dbReference type="ARBA" id="ARBA00004606"/>
    </source>
</evidence>
<accession>A0A914ER50</accession>
<protein>
    <recommendedName>
        <fullName evidence="11">Beta-1,4-N-acetylgalactosaminyltransferase</fullName>
        <ecNumber evidence="11">2.4.1.-</ecNumber>
    </recommendedName>
    <alternativeName>
        <fullName evidence="11">Beta-4-GalNAcT</fullName>
    </alternativeName>
</protein>
<evidence type="ECO:0000256" key="3">
    <source>
        <dbReference type="ARBA" id="ARBA00005735"/>
    </source>
</evidence>
<dbReference type="GO" id="GO:0046872">
    <property type="term" value="F:metal ion binding"/>
    <property type="evidence" value="ECO:0007669"/>
    <property type="project" value="UniProtKB-UniRule"/>
</dbReference>
<evidence type="ECO:0000259" key="12">
    <source>
        <dbReference type="Pfam" id="PF02709"/>
    </source>
</evidence>
<keyword evidence="14" id="KW-1185">Reference proteome</keyword>
<evidence type="ECO:0000256" key="2">
    <source>
        <dbReference type="ARBA" id="ARBA00004922"/>
    </source>
</evidence>
<dbReference type="InterPro" id="IPR003859">
    <property type="entry name" value="Galactosyl_T"/>
</dbReference>
<keyword evidence="4 11" id="KW-0328">Glycosyltransferase</keyword>
<dbReference type="PRINTS" id="PR02050">
    <property type="entry name" value="B14GALTRFASE"/>
</dbReference>
<dbReference type="Gene3D" id="3.90.550.10">
    <property type="entry name" value="Spore Coat Polysaccharide Biosynthesis Protein SpsA, Chain A"/>
    <property type="match status" value="1"/>
</dbReference>
<dbReference type="GO" id="GO:0008378">
    <property type="term" value="F:galactosyltransferase activity"/>
    <property type="evidence" value="ECO:0007669"/>
    <property type="project" value="TreeGrafter"/>
</dbReference>
<evidence type="ECO:0000256" key="11">
    <source>
        <dbReference type="RuleBase" id="RU368121"/>
    </source>
</evidence>
<evidence type="ECO:0000256" key="5">
    <source>
        <dbReference type="ARBA" id="ARBA00022679"/>
    </source>
</evidence>
<keyword evidence="10 11" id="KW-0325">Glycoprotein</keyword>
<comment type="subcellular location">
    <subcellularLocation>
        <location evidence="1 11">Membrane</location>
        <topology evidence="1 11">Single-pass type II membrane protein</topology>
    </subcellularLocation>
</comment>
<dbReference type="PANTHER" id="PTHR19300">
    <property type="entry name" value="BETA-1,4-GALACTOSYLTRANSFERASE"/>
    <property type="match status" value="1"/>
</dbReference>
<comment type="function">
    <text evidence="11">Catalyzes the transfer of galactose onto proteins or lipids.</text>
</comment>
<dbReference type="InterPro" id="IPR027995">
    <property type="entry name" value="Galactosyl_T_N"/>
</dbReference>
<dbReference type="Pfam" id="PF13733">
    <property type="entry name" value="Glyco_transf_7N"/>
    <property type="match status" value="1"/>
</dbReference>
<dbReference type="PANTHER" id="PTHR19300:SF57">
    <property type="entry name" value="BETA-1,4-N-ACETYLGALACTOSAMINYLTRANSFERASE"/>
    <property type="match status" value="1"/>
</dbReference>
<keyword evidence="11" id="KW-0479">Metal-binding</keyword>
<evidence type="ECO:0000256" key="7">
    <source>
        <dbReference type="ARBA" id="ARBA00022968"/>
    </source>
</evidence>
<comment type="similarity">
    <text evidence="3 11">Belongs to the glycosyltransferase 7 family.</text>
</comment>
<dbReference type="GO" id="GO:0006688">
    <property type="term" value="P:glycosphingolipid biosynthetic process"/>
    <property type="evidence" value="ECO:0007669"/>
    <property type="project" value="TreeGrafter"/>
</dbReference>
<keyword evidence="8" id="KW-1133">Transmembrane helix</keyword>
<dbReference type="InterPro" id="IPR027791">
    <property type="entry name" value="Galactosyl_T_C"/>
</dbReference>
<dbReference type="AlphaFoldDB" id="A0A914ER50"/>
<dbReference type="Pfam" id="PF02709">
    <property type="entry name" value="Glyco_transf_7C"/>
    <property type="match status" value="1"/>
</dbReference>
<evidence type="ECO:0000256" key="9">
    <source>
        <dbReference type="ARBA" id="ARBA00023136"/>
    </source>
</evidence>
<comment type="pathway">
    <text evidence="2 11">Protein modification; protein glycosylation.</text>
</comment>
<evidence type="ECO:0000256" key="10">
    <source>
        <dbReference type="ARBA" id="ARBA00023180"/>
    </source>
</evidence>
<proteinExistence type="inferred from homology"/>
<feature type="domain" description="Galactosyltransferase N-terminal" evidence="13">
    <location>
        <begin position="113"/>
        <end position="145"/>
    </location>
</feature>
<evidence type="ECO:0000313" key="14">
    <source>
        <dbReference type="Proteomes" id="UP000887540"/>
    </source>
</evidence>
<reference evidence="15" key="1">
    <citation type="submission" date="2022-11" db="UniProtKB">
        <authorList>
            <consortium name="WormBaseParasite"/>
        </authorList>
    </citation>
    <scope>IDENTIFICATION</scope>
</reference>
<dbReference type="SUPFAM" id="SSF53448">
    <property type="entry name" value="Nucleotide-diphospho-sugar transferases"/>
    <property type="match status" value="1"/>
</dbReference>
<sequence>MFSIIKDALNIFSQTTSLYERSMLVKEKLSSKSVSETTRPIFHKSKSCRQDQTNAGQCAFFNGVCPPNFNCTGTTPDDICCGIDPLILAKKFIGNMQKFSSKHTKSDLCEERRFVLASQIYNWDCYIFHDIDSLPEDLRNVYNCSDKNPRHLGIHISKFNYTLLYNDFLGGATAFTYDQFKNVNGFPNDYWGWGGEDDDMALRISYAGYKIERVQSMYGNYTTIPHKQDQSNPANDCRWIMLKFTKNRWRKDGLSNLIFQIELAEQRKLYTRFLIDLNEEESRQWFKSQIISKACDLMRALNVLAKM</sequence>
<evidence type="ECO:0000256" key="8">
    <source>
        <dbReference type="ARBA" id="ARBA00022989"/>
    </source>
</evidence>
<evidence type="ECO:0000313" key="15">
    <source>
        <dbReference type="WBParaSite" id="ACRNAN_scaffold9579.g16351.t1"/>
    </source>
</evidence>
<keyword evidence="7 11" id="KW-0735">Signal-anchor</keyword>
<feature type="domain" description="Galactosyltransferase C-terminal" evidence="12">
    <location>
        <begin position="150"/>
        <end position="227"/>
    </location>
</feature>
<dbReference type="GO" id="GO:0016020">
    <property type="term" value="C:membrane"/>
    <property type="evidence" value="ECO:0007669"/>
    <property type="project" value="UniProtKB-SubCell"/>
</dbReference>
<keyword evidence="9" id="KW-0472">Membrane</keyword>
<keyword evidence="5 11" id="KW-0808">Transferase</keyword>
<keyword evidence="6" id="KW-0812">Transmembrane</keyword>
<dbReference type="InterPro" id="IPR029044">
    <property type="entry name" value="Nucleotide-diphossugar_trans"/>
</dbReference>
<evidence type="ECO:0000256" key="6">
    <source>
        <dbReference type="ARBA" id="ARBA00022692"/>
    </source>
</evidence>
<dbReference type="GO" id="GO:0005975">
    <property type="term" value="P:carbohydrate metabolic process"/>
    <property type="evidence" value="ECO:0007669"/>
    <property type="project" value="InterPro"/>
</dbReference>
<dbReference type="WBParaSite" id="ACRNAN_scaffold9579.g16351.t1">
    <property type="protein sequence ID" value="ACRNAN_scaffold9579.g16351.t1"/>
    <property type="gene ID" value="ACRNAN_scaffold9579.g16351"/>
</dbReference>
<dbReference type="EC" id="2.4.1.-" evidence="11"/>
<evidence type="ECO:0000259" key="13">
    <source>
        <dbReference type="Pfam" id="PF13733"/>
    </source>
</evidence>
<dbReference type="GO" id="GO:0033842">
    <property type="term" value="F:N-acetyl-beta-glucosaminyl-derivative 4-beta-N-acetylgalactosaminyltransferase activity"/>
    <property type="evidence" value="ECO:0007669"/>
    <property type="project" value="TreeGrafter"/>
</dbReference>
<dbReference type="GO" id="GO:0005794">
    <property type="term" value="C:Golgi apparatus"/>
    <property type="evidence" value="ECO:0007669"/>
    <property type="project" value="TreeGrafter"/>
</dbReference>
<organism evidence="14 15">
    <name type="scientific">Acrobeloides nanus</name>
    <dbReference type="NCBI Taxonomy" id="290746"/>
    <lineage>
        <taxon>Eukaryota</taxon>
        <taxon>Metazoa</taxon>
        <taxon>Ecdysozoa</taxon>
        <taxon>Nematoda</taxon>
        <taxon>Chromadorea</taxon>
        <taxon>Rhabditida</taxon>
        <taxon>Tylenchina</taxon>
        <taxon>Cephalobomorpha</taxon>
        <taxon>Cephaloboidea</taxon>
        <taxon>Cephalobidae</taxon>
        <taxon>Acrobeloides</taxon>
    </lineage>
</organism>
<dbReference type="Proteomes" id="UP000887540">
    <property type="component" value="Unplaced"/>
</dbReference>
<comment type="cofactor">
    <cofactor evidence="11">
        <name>Mn(2+)</name>
        <dbReference type="ChEBI" id="CHEBI:29035"/>
    </cofactor>
</comment>